<evidence type="ECO:0000256" key="11">
    <source>
        <dbReference type="SAM" id="Phobius"/>
    </source>
</evidence>
<keyword evidence="9 11" id="KW-0472">Membrane</keyword>
<dbReference type="SUPFAM" id="SSF52047">
    <property type="entry name" value="RNI-like"/>
    <property type="match status" value="1"/>
</dbReference>
<evidence type="ECO:0000256" key="6">
    <source>
        <dbReference type="ARBA" id="ARBA00022729"/>
    </source>
</evidence>
<dbReference type="GO" id="GO:0005886">
    <property type="term" value="C:plasma membrane"/>
    <property type="evidence" value="ECO:0007669"/>
    <property type="project" value="UniProtKB-SubCell"/>
</dbReference>
<feature type="transmembrane region" description="Helical" evidence="11">
    <location>
        <begin position="601"/>
        <end position="622"/>
    </location>
</feature>
<comment type="subcellular location">
    <subcellularLocation>
        <location evidence="1">Cell membrane</location>
        <topology evidence="1">Single-pass membrane protein</topology>
    </subcellularLocation>
</comment>
<dbReference type="SMART" id="SM00369">
    <property type="entry name" value="LRR_TYP"/>
    <property type="match status" value="4"/>
</dbReference>
<keyword evidence="8 11" id="KW-1133">Transmembrane helix</keyword>
<evidence type="ECO:0000313" key="14">
    <source>
        <dbReference type="Proteomes" id="UP000325577"/>
    </source>
</evidence>
<evidence type="ECO:0000256" key="7">
    <source>
        <dbReference type="ARBA" id="ARBA00022737"/>
    </source>
</evidence>
<proteinExistence type="inferred from homology"/>
<dbReference type="InterPro" id="IPR001611">
    <property type="entry name" value="Leu-rich_rpt"/>
</dbReference>
<dbReference type="Gene3D" id="3.80.10.10">
    <property type="entry name" value="Ribonuclease Inhibitor"/>
    <property type="match status" value="4"/>
</dbReference>
<dbReference type="OrthoDB" id="1740823at2759"/>
<keyword evidence="14" id="KW-1185">Reference proteome</keyword>
<dbReference type="FunFam" id="3.80.10.10:FF:000111">
    <property type="entry name" value="LRR receptor-like serine/threonine-protein kinase ERECTA"/>
    <property type="match status" value="1"/>
</dbReference>
<keyword evidence="6" id="KW-0732">Signal</keyword>
<evidence type="ECO:0000256" key="4">
    <source>
        <dbReference type="ARBA" id="ARBA00022614"/>
    </source>
</evidence>
<dbReference type="FunFam" id="3.80.10.10:FF:000129">
    <property type="entry name" value="Leucine-rich repeat receptor-like kinase"/>
    <property type="match status" value="1"/>
</dbReference>
<dbReference type="AlphaFoldDB" id="A0A5J5C3B2"/>
<reference evidence="13 14" key="1">
    <citation type="submission" date="2019-09" db="EMBL/GenBank/DDBJ databases">
        <title>A chromosome-level genome assembly of the Chinese tupelo Nyssa sinensis.</title>
        <authorList>
            <person name="Yang X."/>
            <person name="Kang M."/>
            <person name="Yang Y."/>
            <person name="Xiong H."/>
            <person name="Wang M."/>
            <person name="Zhang Z."/>
            <person name="Wang Z."/>
            <person name="Wu H."/>
            <person name="Ma T."/>
            <person name="Liu J."/>
            <person name="Xi Z."/>
        </authorList>
    </citation>
    <scope>NUCLEOTIDE SEQUENCE [LARGE SCALE GENOMIC DNA]</scope>
    <source>
        <strain evidence="13">J267</strain>
        <tissue evidence="13">Leaf</tissue>
    </source>
</reference>
<dbReference type="GO" id="GO:0006952">
    <property type="term" value="P:defense response"/>
    <property type="evidence" value="ECO:0007669"/>
    <property type="project" value="UniProtKB-ARBA"/>
</dbReference>
<evidence type="ECO:0000256" key="10">
    <source>
        <dbReference type="ARBA" id="ARBA00023180"/>
    </source>
</evidence>
<keyword evidence="4" id="KW-0433">Leucine-rich repeat</keyword>
<dbReference type="InterPro" id="IPR003591">
    <property type="entry name" value="Leu-rich_rpt_typical-subtyp"/>
</dbReference>
<gene>
    <name evidence="13" type="ORF">F0562_001509</name>
</gene>
<feature type="domain" description="Leucine-rich repeat-containing N-terminal plant-type" evidence="12">
    <location>
        <begin position="5"/>
        <end position="32"/>
    </location>
</feature>
<sequence length="656" mass="72244">MSFSLNIFSPLPSSPLNWSSNDCCIWEGIACDQNGRVTHLDLPGRNLAGGISPFLGNLTHLTHLNLSHNWLSGPLPYGLFSSLNRLNVLDLSFNSLSAELPSSLSSDIQPLSIQIVDLSSNHFNGTIQSSFLQLASNLIYFNVSNNTFTGPIPSSICIKSHLIQLFDFSYNDFIGQIPVGLGGCSQLEVFRAGFNLLSGLLPYDFYNATVLREISLPSNQLSGPIGNGIVHLSNLTILVLHSNELSGELPRDIGELSKLEELLLARNRLNGSVPHSLMNCTSLMMLNLCVNHLEGNISTLNLSKLRQIRKVDFGYNNFTGNLPRTLYSCKSLVAIRFAGNSLEGQILPEMLALQSLSFLSFAANKLSNISGVIKILMGCRNLSVALLSYNFKDETMPDDDNTSTLDGFQNLKALVISHSQLSGKVPSWLVRAEKDQSYLELTLFAQPANATNLMYNRLSNIRPSVILSNNSLSGKIPSEIGQLLLLHVLDLSYNNFSGPIPNHISYLTNLEKFYLSGNHLSGMIPASLGSLNFLSSFSVADNNLQGPIPSGTQLHSFPASAYMGNPELCGLPLPNRCRSTTRDREHKNIPEEEDGHEIPQFYVAAGFGYVTGFLVVCGTLLFHNSWRRAYFQFLNDVKDQVYVIIVVHVATLWRRL</sequence>
<evidence type="ECO:0000256" key="2">
    <source>
        <dbReference type="ARBA" id="ARBA00009592"/>
    </source>
</evidence>
<evidence type="ECO:0000256" key="1">
    <source>
        <dbReference type="ARBA" id="ARBA00004162"/>
    </source>
</evidence>
<evidence type="ECO:0000256" key="3">
    <source>
        <dbReference type="ARBA" id="ARBA00022475"/>
    </source>
</evidence>
<protein>
    <recommendedName>
        <fullName evidence="12">Leucine-rich repeat-containing N-terminal plant-type domain-containing protein</fullName>
    </recommendedName>
</protein>
<dbReference type="PANTHER" id="PTHR48060:SF21">
    <property type="entry name" value="L DOMAIN-LIKE PROTEIN"/>
    <property type="match status" value="1"/>
</dbReference>
<evidence type="ECO:0000259" key="12">
    <source>
        <dbReference type="Pfam" id="PF08263"/>
    </source>
</evidence>
<dbReference type="InterPro" id="IPR013210">
    <property type="entry name" value="LRR_N_plant-typ"/>
</dbReference>
<name>A0A5J5C3B2_9ASTE</name>
<dbReference type="EMBL" id="CM018031">
    <property type="protein sequence ID" value="KAA8549825.1"/>
    <property type="molecule type" value="Genomic_DNA"/>
</dbReference>
<dbReference type="GO" id="GO:0051707">
    <property type="term" value="P:response to other organism"/>
    <property type="evidence" value="ECO:0007669"/>
    <property type="project" value="UniProtKB-ARBA"/>
</dbReference>
<keyword evidence="10" id="KW-0325">Glycoprotein</keyword>
<evidence type="ECO:0000256" key="8">
    <source>
        <dbReference type="ARBA" id="ARBA00022989"/>
    </source>
</evidence>
<organism evidence="13 14">
    <name type="scientific">Nyssa sinensis</name>
    <dbReference type="NCBI Taxonomy" id="561372"/>
    <lineage>
        <taxon>Eukaryota</taxon>
        <taxon>Viridiplantae</taxon>
        <taxon>Streptophyta</taxon>
        <taxon>Embryophyta</taxon>
        <taxon>Tracheophyta</taxon>
        <taxon>Spermatophyta</taxon>
        <taxon>Magnoliopsida</taxon>
        <taxon>eudicotyledons</taxon>
        <taxon>Gunneridae</taxon>
        <taxon>Pentapetalae</taxon>
        <taxon>asterids</taxon>
        <taxon>Cornales</taxon>
        <taxon>Nyssaceae</taxon>
        <taxon>Nyssa</taxon>
    </lineage>
</organism>
<evidence type="ECO:0000256" key="5">
    <source>
        <dbReference type="ARBA" id="ARBA00022692"/>
    </source>
</evidence>
<dbReference type="InterPro" id="IPR032675">
    <property type="entry name" value="LRR_dom_sf"/>
</dbReference>
<comment type="similarity">
    <text evidence="2">Belongs to the RLP family.</text>
</comment>
<dbReference type="Pfam" id="PF00560">
    <property type="entry name" value="LRR_1"/>
    <property type="match status" value="8"/>
</dbReference>
<dbReference type="PANTHER" id="PTHR48060">
    <property type="entry name" value="DNA DAMAGE-REPAIR/TOLERATION PROTEIN DRT100"/>
    <property type="match status" value="1"/>
</dbReference>
<dbReference type="InterPro" id="IPR053211">
    <property type="entry name" value="DNA_repair-toleration"/>
</dbReference>
<evidence type="ECO:0000313" key="13">
    <source>
        <dbReference type="EMBL" id="KAA8549825.1"/>
    </source>
</evidence>
<dbReference type="Proteomes" id="UP000325577">
    <property type="component" value="Linkage Group LG0"/>
</dbReference>
<accession>A0A5J5C3B2</accession>
<dbReference type="Pfam" id="PF08263">
    <property type="entry name" value="LRRNT_2"/>
    <property type="match status" value="1"/>
</dbReference>
<keyword evidence="5 11" id="KW-0812">Transmembrane</keyword>
<dbReference type="SUPFAM" id="SSF52058">
    <property type="entry name" value="L domain-like"/>
    <property type="match status" value="1"/>
</dbReference>
<dbReference type="FunFam" id="3.80.10.10:FF:000095">
    <property type="entry name" value="LRR receptor-like serine/threonine-protein kinase GSO1"/>
    <property type="match status" value="1"/>
</dbReference>
<keyword evidence="3" id="KW-1003">Cell membrane</keyword>
<evidence type="ECO:0000256" key="9">
    <source>
        <dbReference type="ARBA" id="ARBA00023136"/>
    </source>
</evidence>
<keyword evidence="7" id="KW-0677">Repeat</keyword>